<feature type="transmembrane region" description="Helical" evidence="1">
    <location>
        <begin position="21"/>
        <end position="38"/>
    </location>
</feature>
<keyword evidence="1" id="KW-1133">Transmembrane helix</keyword>
<feature type="domain" description="Tse2 ADP-ribosyltransferase toxin" evidence="2">
    <location>
        <begin position="32"/>
        <end position="178"/>
    </location>
</feature>
<sequence length="199" mass="22965">MLRRAGRIRRVLARRPQVRNFSIRGVYTSFPATLLYYSPLPKISLYKYTGNEDKDNVPLDDAVVPAADDLVYPTVLARNAFPYSNGAVLLPNTAMMQTDLRVYFSEFLKYNKGLQIELEPRILTIRKGTAVPSTLILFHEISSRFSLQPRLGLTVKDLNLELEKFFYIHAEKEGIRPWLQRNAFMFAAKDKDESTWMGR</sequence>
<dbReference type="InterPro" id="IPR041018">
    <property type="entry name" value="ADPRTs_Tse2"/>
</dbReference>
<proteinExistence type="predicted"/>
<dbReference type="AlphaFoldDB" id="A0A2C5Y485"/>
<comment type="caution">
    <text evidence="3">The sequence shown here is derived from an EMBL/GenBank/DDBJ whole genome shotgun (WGS) entry which is preliminary data.</text>
</comment>
<evidence type="ECO:0000313" key="3">
    <source>
        <dbReference type="EMBL" id="PHH63517.1"/>
    </source>
</evidence>
<reference evidence="3 4" key="1">
    <citation type="submission" date="2017-06" db="EMBL/GenBank/DDBJ databases">
        <title>Ant-infecting Ophiocordyceps genomes reveal a high diversity of potential behavioral manipulation genes and a possible major role for enterotoxins.</title>
        <authorList>
            <person name="De Bekker C."/>
            <person name="Evans H.C."/>
            <person name="Brachmann A."/>
            <person name="Hughes D.P."/>
        </authorList>
    </citation>
    <scope>NUCLEOTIDE SEQUENCE [LARGE SCALE GENOMIC DNA]</scope>
    <source>
        <strain evidence="3 4">Map64</strain>
    </source>
</reference>
<dbReference type="OrthoDB" id="10266325at2759"/>
<evidence type="ECO:0000313" key="4">
    <source>
        <dbReference type="Proteomes" id="UP000226192"/>
    </source>
</evidence>
<dbReference type="Proteomes" id="UP000226192">
    <property type="component" value="Unassembled WGS sequence"/>
</dbReference>
<evidence type="ECO:0000256" key="1">
    <source>
        <dbReference type="SAM" id="Phobius"/>
    </source>
</evidence>
<dbReference type="Pfam" id="PF18648">
    <property type="entry name" value="ADPRTs_Tse2"/>
    <property type="match status" value="1"/>
</dbReference>
<protein>
    <recommendedName>
        <fullName evidence="2">Tse2 ADP-ribosyltransferase toxin domain-containing protein</fullName>
    </recommendedName>
</protein>
<evidence type="ECO:0000259" key="2">
    <source>
        <dbReference type="Pfam" id="PF18648"/>
    </source>
</evidence>
<gene>
    <name evidence="3" type="ORF">CDD81_5798</name>
</gene>
<keyword evidence="4" id="KW-1185">Reference proteome</keyword>
<keyword evidence="1" id="KW-0472">Membrane</keyword>
<name>A0A2C5Y485_9HYPO</name>
<keyword evidence="1" id="KW-0812">Transmembrane</keyword>
<dbReference type="EMBL" id="NJET01000048">
    <property type="protein sequence ID" value="PHH63517.1"/>
    <property type="molecule type" value="Genomic_DNA"/>
</dbReference>
<organism evidence="3 4">
    <name type="scientific">Ophiocordyceps australis</name>
    <dbReference type="NCBI Taxonomy" id="1399860"/>
    <lineage>
        <taxon>Eukaryota</taxon>
        <taxon>Fungi</taxon>
        <taxon>Dikarya</taxon>
        <taxon>Ascomycota</taxon>
        <taxon>Pezizomycotina</taxon>
        <taxon>Sordariomycetes</taxon>
        <taxon>Hypocreomycetidae</taxon>
        <taxon>Hypocreales</taxon>
        <taxon>Ophiocordycipitaceae</taxon>
        <taxon>Ophiocordyceps</taxon>
    </lineage>
</organism>
<accession>A0A2C5Y485</accession>